<proteinExistence type="predicted"/>
<reference evidence="3" key="2">
    <citation type="submission" date="2015-01" db="EMBL/GenBank/DDBJ databases">
        <title>Evolutionary Origins and Diversification of the Mycorrhizal Mutualists.</title>
        <authorList>
            <consortium name="DOE Joint Genome Institute"/>
            <consortium name="Mycorrhizal Genomics Consortium"/>
            <person name="Kohler A."/>
            <person name="Kuo A."/>
            <person name="Nagy L.G."/>
            <person name="Floudas D."/>
            <person name="Copeland A."/>
            <person name="Barry K.W."/>
            <person name="Cichocki N."/>
            <person name="Veneault-Fourrey C."/>
            <person name="LaButti K."/>
            <person name="Lindquist E.A."/>
            <person name="Lipzen A."/>
            <person name="Lundell T."/>
            <person name="Morin E."/>
            <person name="Murat C."/>
            <person name="Riley R."/>
            <person name="Ohm R."/>
            <person name="Sun H."/>
            <person name="Tunlid A."/>
            <person name="Henrissat B."/>
            <person name="Grigoriev I.V."/>
            <person name="Hibbett D.S."/>
            <person name="Martin F."/>
        </authorList>
    </citation>
    <scope>NUCLEOTIDE SEQUENCE [LARGE SCALE GENOMIC DNA]</scope>
    <source>
        <strain evidence="3">F 1598</strain>
    </source>
</reference>
<dbReference type="Proteomes" id="UP000054166">
    <property type="component" value="Unassembled WGS sequence"/>
</dbReference>
<gene>
    <name evidence="2" type="ORF">PILCRDRAFT_8666</name>
</gene>
<accession>A0A0C3BWB1</accession>
<feature type="region of interest" description="Disordered" evidence="1">
    <location>
        <begin position="133"/>
        <end position="156"/>
    </location>
</feature>
<keyword evidence="3" id="KW-1185">Reference proteome</keyword>
<organism evidence="2 3">
    <name type="scientific">Piloderma croceum (strain F 1598)</name>
    <dbReference type="NCBI Taxonomy" id="765440"/>
    <lineage>
        <taxon>Eukaryota</taxon>
        <taxon>Fungi</taxon>
        <taxon>Dikarya</taxon>
        <taxon>Basidiomycota</taxon>
        <taxon>Agaricomycotina</taxon>
        <taxon>Agaricomycetes</taxon>
        <taxon>Agaricomycetidae</taxon>
        <taxon>Atheliales</taxon>
        <taxon>Atheliaceae</taxon>
        <taxon>Piloderma</taxon>
    </lineage>
</organism>
<sequence length="530" mass="58610">MPPNTEFVGPIAKSRKKADLIDIANGLGIESTGTIPVLVSRIQEYLKNHQELAADPKFQKLFMYRPGAAERKQAESKVTGKNSADKGAEDAAEAVKPSAPATGANKKLIELQVKSDPPPQYGRLGPLNVQSSLPQVSATEEDDEEVTTPDASEPMDFEEEDINPRFVTPEFEYPKSPVDIIVNIHNIDNRKILPREVWVRESDAVPLTFAYTRDNQLSATARLSQLLPAVLENDSPIKEIGGRIYREGKTSTASRVQLGTVAAIASDELPPQLRMDGLDKIILFPNEHRDYECELFWDGVIPSPALSGSHDVATRSTREVPKSNDKNPHTKAALEASIAKAGSSSRDDFPKFLRTLLNGRTTDWKTAKTAEDALVCHQVVLDATNHLEDLGWAKTGGGYQIPEDHDEFPDMKFTKEDVFKALKLGHSQGNAYGSLFNPRTVAKLPKVQAWIKDPAGKAGDRFRNMTISEFRRYQEDHLHLRRPKDAKGKGKKRVSAEDTSDDEDSVGPSRLKKGKGRRVPNSSDLDMSDE</sequence>
<protein>
    <recommendedName>
        <fullName evidence="4">SAP domain-containing protein</fullName>
    </recommendedName>
</protein>
<feature type="compositionally biased region" description="Polar residues" evidence="1">
    <location>
        <begin position="520"/>
        <end position="530"/>
    </location>
</feature>
<evidence type="ECO:0000313" key="3">
    <source>
        <dbReference type="Proteomes" id="UP000054166"/>
    </source>
</evidence>
<feature type="region of interest" description="Disordered" evidence="1">
    <location>
        <begin position="69"/>
        <end position="103"/>
    </location>
</feature>
<dbReference type="HOGENOM" id="CLU_036831_0_0_1"/>
<feature type="compositionally biased region" description="Basic and acidic residues" evidence="1">
    <location>
        <begin position="312"/>
        <end position="328"/>
    </location>
</feature>
<evidence type="ECO:0008006" key="4">
    <source>
        <dbReference type="Google" id="ProtNLM"/>
    </source>
</evidence>
<feature type="region of interest" description="Disordered" evidence="1">
    <location>
        <begin position="308"/>
        <end position="330"/>
    </location>
</feature>
<dbReference type="OrthoDB" id="2757602at2759"/>
<name>A0A0C3BWB1_PILCF</name>
<dbReference type="AlphaFoldDB" id="A0A0C3BWB1"/>
<feature type="compositionally biased region" description="Basic and acidic residues" evidence="1">
    <location>
        <begin position="478"/>
        <end position="488"/>
    </location>
</feature>
<evidence type="ECO:0000256" key="1">
    <source>
        <dbReference type="SAM" id="MobiDB-lite"/>
    </source>
</evidence>
<reference evidence="2 3" key="1">
    <citation type="submission" date="2014-04" db="EMBL/GenBank/DDBJ databases">
        <authorList>
            <consortium name="DOE Joint Genome Institute"/>
            <person name="Kuo A."/>
            <person name="Tarkka M."/>
            <person name="Buscot F."/>
            <person name="Kohler A."/>
            <person name="Nagy L.G."/>
            <person name="Floudas D."/>
            <person name="Copeland A."/>
            <person name="Barry K.W."/>
            <person name="Cichocki N."/>
            <person name="Veneault-Fourrey C."/>
            <person name="LaButti K."/>
            <person name="Lindquist E.A."/>
            <person name="Lipzen A."/>
            <person name="Lundell T."/>
            <person name="Morin E."/>
            <person name="Murat C."/>
            <person name="Sun H."/>
            <person name="Tunlid A."/>
            <person name="Henrissat B."/>
            <person name="Grigoriev I.V."/>
            <person name="Hibbett D.S."/>
            <person name="Martin F."/>
            <person name="Nordberg H.P."/>
            <person name="Cantor M.N."/>
            <person name="Hua S.X."/>
        </authorList>
    </citation>
    <scope>NUCLEOTIDE SEQUENCE [LARGE SCALE GENOMIC DNA]</scope>
    <source>
        <strain evidence="2 3">F 1598</strain>
    </source>
</reference>
<feature type="compositionally biased region" description="Acidic residues" evidence="1">
    <location>
        <begin position="139"/>
        <end position="156"/>
    </location>
</feature>
<dbReference type="EMBL" id="KN832998">
    <property type="protein sequence ID" value="KIM81627.1"/>
    <property type="molecule type" value="Genomic_DNA"/>
</dbReference>
<evidence type="ECO:0000313" key="2">
    <source>
        <dbReference type="EMBL" id="KIM81627.1"/>
    </source>
</evidence>
<feature type="region of interest" description="Disordered" evidence="1">
    <location>
        <begin position="478"/>
        <end position="530"/>
    </location>
</feature>
<dbReference type="InParanoid" id="A0A0C3BWB1"/>